<dbReference type="InterPro" id="IPR034829">
    <property type="entry name" value="DnaD-like_sf"/>
</dbReference>
<dbReference type="EMBL" id="CP049889">
    <property type="protein sequence ID" value="QIK52559.1"/>
    <property type="molecule type" value="Genomic_DNA"/>
</dbReference>
<dbReference type="InterPro" id="IPR053843">
    <property type="entry name" value="DnaD_N"/>
</dbReference>
<feature type="domain" description="DnaD N-terminal" evidence="4">
    <location>
        <begin position="18"/>
        <end position="113"/>
    </location>
</feature>
<dbReference type="InterPro" id="IPR036388">
    <property type="entry name" value="WH-like_DNA-bd_sf"/>
</dbReference>
<organism evidence="5 6">
    <name type="scientific">Jeotgalibaca porci</name>
    <dbReference type="NCBI Taxonomy" id="1868793"/>
    <lineage>
        <taxon>Bacteria</taxon>
        <taxon>Bacillati</taxon>
        <taxon>Bacillota</taxon>
        <taxon>Bacilli</taxon>
        <taxon>Lactobacillales</taxon>
        <taxon>Carnobacteriaceae</taxon>
        <taxon>Jeotgalibaca</taxon>
    </lineage>
</organism>
<dbReference type="Gene3D" id="1.10.10.10">
    <property type="entry name" value="Winged helix-like DNA-binding domain superfamily/Winged helix DNA-binding domain"/>
    <property type="match status" value="1"/>
</dbReference>
<name>A0A6G7WJZ1_9LACT</name>
<dbReference type="Gene3D" id="1.10.10.630">
    <property type="entry name" value="DnaD domain-like"/>
    <property type="match status" value="1"/>
</dbReference>
<comment type="similarity">
    <text evidence="1">Belongs to the DnaB/DnaD family.</text>
</comment>
<evidence type="ECO:0000256" key="1">
    <source>
        <dbReference type="ARBA" id="ARBA00093462"/>
    </source>
</evidence>
<evidence type="ECO:0000313" key="5">
    <source>
        <dbReference type="EMBL" id="QIK52559.1"/>
    </source>
</evidence>
<evidence type="ECO:0000259" key="4">
    <source>
        <dbReference type="Pfam" id="PF21984"/>
    </source>
</evidence>
<dbReference type="InterPro" id="IPR006343">
    <property type="entry name" value="DnaB/C_C"/>
</dbReference>
<dbReference type="InterPro" id="IPR053162">
    <property type="entry name" value="DnaD"/>
</dbReference>
<dbReference type="Pfam" id="PF07261">
    <property type="entry name" value="DnaB_2"/>
    <property type="match status" value="1"/>
</dbReference>
<dbReference type="GeneID" id="94553846"/>
<feature type="region of interest" description="Disordered" evidence="2">
    <location>
        <begin position="197"/>
        <end position="231"/>
    </location>
</feature>
<evidence type="ECO:0000313" key="6">
    <source>
        <dbReference type="Proteomes" id="UP000501830"/>
    </source>
</evidence>
<evidence type="ECO:0000259" key="3">
    <source>
        <dbReference type="Pfam" id="PF07261"/>
    </source>
</evidence>
<protein>
    <submittedName>
        <fullName evidence="5">DnaD domain-containing protein</fullName>
    </submittedName>
</protein>
<evidence type="ECO:0000256" key="2">
    <source>
        <dbReference type="SAM" id="MobiDB-lite"/>
    </source>
</evidence>
<keyword evidence="6" id="KW-1185">Reference proteome</keyword>
<dbReference type="SUPFAM" id="SSF158499">
    <property type="entry name" value="DnaD domain-like"/>
    <property type="match status" value="1"/>
</dbReference>
<dbReference type="AlphaFoldDB" id="A0A6G7WJZ1"/>
<dbReference type="PANTHER" id="PTHR37293:SF6">
    <property type="entry name" value="DNA REPLICATION PROTEIN DNAD"/>
    <property type="match status" value="1"/>
</dbReference>
<reference evidence="5 6" key="1">
    <citation type="journal article" date="2017" name="Int. J. Syst. Evol. Microbiol.">
        <title>Jeotgalibaca porci sp. nov. and Jeotgalibaca arthritidis sp. nov., isolated from pigs, and emended description of the genus Jeotgalibaca.</title>
        <authorList>
            <person name="Zamora L."/>
            <person name="Perez-Sancho M."/>
            <person name="Dominguez L."/>
            <person name="Fernandez-Garayzabal J.F."/>
            <person name="Vela A.I."/>
        </authorList>
    </citation>
    <scope>NUCLEOTIDE SEQUENCE [LARGE SCALE GENOMIC DNA]</scope>
    <source>
        <strain evidence="5 6">CCUG 69148</strain>
    </source>
</reference>
<dbReference type="RefSeq" id="WP_166063592.1">
    <property type="nucleotide sequence ID" value="NZ_CP049889.1"/>
</dbReference>
<gene>
    <name evidence="5" type="ORF">G7058_11155</name>
</gene>
<proteinExistence type="inferred from homology"/>
<dbReference type="NCBIfam" id="TIGR01446">
    <property type="entry name" value="DnaD_dom"/>
    <property type="match status" value="1"/>
</dbReference>
<accession>A0A6G7WJZ1</accession>
<dbReference type="PANTHER" id="PTHR37293">
    <property type="entry name" value="PHAGE REPLICATION PROTEIN-RELATED"/>
    <property type="match status" value="1"/>
</dbReference>
<sequence length="231" mass="27414">MSDLLDKWWEQGQTIIENGLLTHYRILGLDSEELIFVIQLKSYLDQKQYFPSMSEIGDRMGVKESKVFAILHDLIQRNLVAINTEKDNTGKDFDRYSLTPLYRKLAHVLEKSTLQTSEVEKDINLLEIFQQEFGRLLTPIEMQTIGEWMDKDRYQTELILEALKEAVLNQKYSLRYIDRILMSWEKKNIRTSVQAKEETKRFSNYQERPPVTQPQESSERIPLFNWLESEE</sequence>
<dbReference type="Pfam" id="PF21984">
    <property type="entry name" value="DnaD_N"/>
    <property type="match status" value="1"/>
</dbReference>
<feature type="domain" description="DnaB/C C-terminal" evidence="3">
    <location>
        <begin position="126"/>
        <end position="198"/>
    </location>
</feature>
<dbReference type="Proteomes" id="UP000501830">
    <property type="component" value="Chromosome"/>
</dbReference>
<dbReference type="KEGG" id="jpo:G7058_11155"/>